<dbReference type="SUPFAM" id="SSF109854">
    <property type="entry name" value="DinB/YfiT-like putative metalloenzymes"/>
    <property type="match status" value="1"/>
</dbReference>
<feature type="binding site" evidence="3">
    <location>
        <position position="135"/>
    </location>
    <ligand>
        <name>a divalent metal cation</name>
        <dbReference type="ChEBI" id="CHEBI:60240"/>
    </ligand>
</feature>
<dbReference type="EMBL" id="CP041372">
    <property type="protein sequence ID" value="QKS69897.1"/>
    <property type="molecule type" value="Genomic_DNA"/>
</dbReference>
<dbReference type="InterPro" id="IPR007837">
    <property type="entry name" value="DinB"/>
</dbReference>
<keyword evidence="5" id="KW-1185">Reference proteome</keyword>
<evidence type="ECO:0000313" key="4">
    <source>
        <dbReference type="EMBL" id="QKS69897.1"/>
    </source>
</evidence>
<protein>
    <submittedName>
        <fullName evidence="4">DinB family protein</fullName>
    </submittedName>
</protein>
<evidence type="ECO:0000256" key="1">
    <source>
        <dbReference type="ARBA" id="ARBA00008635"/>
    </source>
</evidence>
<reference evidence="5" key="1">
    <citation type="submission" date="2019-07" db="EMBL/GenBank/DDBJ databases">
        <title>Bacillus alkalisoli sp. nov. isolated from saline soil.</title>
        <authorList>
            <person name="Sun J.-Q."/>
            <person name="Xu L."/>
        </authorList>
    </citation>
    <scope>NUCLEOTIDE SEQUENCE [LARGE SCALE GENOMIC DNA]</scope>
    <source>
        <strain evidence="5">M4U3P1</strain>
    </source>
</reference>
<evidence type="ECO:0000256" key="3">
    <source>
        <dbReference type="PIRSR" id="PIRSR607837-1"/>
    </source>
</evidence>
<accession>A0A859FAE0</accession>
<sequence>MIREELLEELDLGRRSMAGLLRKLREEDWAWRPAENMRSVRELAEHTAAIFEVDLHIWQEHDHATIQKIEKRYAELATADELIDAMNEGFETYESYMLGLTDEEFLTKKTTPFYAEEGQTQLHWLVEEVSHFFHHRGQFFTYLKQRGYDISMFDLYV</sequence>
<feature type="binding site" evidence="3">
    <location>
        <position position="46"/>
    </location>
    <ligand>
        <name>a divalent metal cation</name>
        <dbReference type="ChEBI" id="CHEBI:60240"/>
    </ligand>
</feature>
<dbReference type="Pfam" id="PF05163">
    <property type="entry name" value="DinB"/>
    <property type="match status" value="1"/>
</dbReference>
<dbReference type="RefSeq" id="WP_176007941.1">
    <property type="nucleotide sequence ID" value="NZ_CP041372.2"/>
</dbReference>
<evidence type="ECO:0000313" key="5">
    <source>
        <dbReference type="Proteomes" id="UP000318138"/>
    </source>
</evidence>
<organism evidence="4 5">
    <name type="scientific">Paenalkalicoccus suaedae</name>
    <dbReference type="NCBI Taxonomy" id="2592382"/>
    <lineage>
        <taxon>Bacteria</taxon>
        <taxon>Bacillati</taxon>
        <taxon>Bacillota</taxon>
        <taxon>Bacilli</taxon>
        <taxon>Bacillales</taxon>
        <taxon>Bacillaceae</taxon>
        <taxon>Paenalkalicoccus</taxon>
    </lineage>
</organism>
<feature type="binding site" evidence="3">
    <location>
        <position position="131"/>
    </location>
    <ligand>
        <name>a divalent metal cation</name>
        <dbReference type="ChEBI" id="CHEBI:60240"/>
    </ligand>
</feature>
<gene>
    <name evidence="4" type="ORF">FLK61_24250</name>
</gene>
<proteinExistence type="inferred from homology"/>
<dbReference type="GO" id="GO:0046872">
    <property type="term" value="F:metal ion binding"/>
    <property type="evidence" value="ECO:0007669"/>
    <property type="project" value="UniProtKB-KW"/>
</dbReference>
<keyword evidence="2 3" id="KW-0479">Metal-binding</keyword>
<dbReference type="AlphaFoldDB" id="A0A859FAE0"/>
<name>A0A859FAE0_9BACI</name>
<dbReference type="Proteomes" id="UP000318138">
    <property type="component" value="Chromosome"/>
</dbReference>
<dbReference type="Gene3D" id="1.20.120.450">
    <property type="entry name" value="dinb family like domain"/>
    <property type="match status" value="1"/>
</dbReference>
<dbReference type="InterPro" id="IPR034660">
    <property type="entry name" value="DinB/YfiT-like"/>
</dbReference>
<evidence type="ECO:0000256" key="2">
    <source>
        <dbReference type="ARBA" id="ARBA00022723"/>
    </source>
</evidence>
<dbReference type="KEGG" id="psua:FLK61_24250"/>
<comment type="similarity">
    <text evidence="1">Belongs to the DinB family.</text>
</comment>